<sequence>MATWLPPPGSSGRTDLIRVFAGTARVLARRCGYKTAFKARPGLRAPSGPLPGYKADSRESFNLGPASEALDLVEYQDVAAATALDRVLQAKADRPATDPGLAAWTRTAVSQYLAGGTERLVPVRHPWVRVTTLSAPDARGVRRYEQCVWGRPYTSYDGSVRELWIPVASSLSNKDPDPSQVAAAAMVVAFGTPHRLPDRFHWKENAEPVGVDTPDGARLPALVRIREVSCLDGTRRLVDEETPGRISERYQRIGRPELADAVSSGEFIPGHDCEDCKLVPVCPALRRTSGLLGIEDTTQPRRIWSITNGRSYAGRPGRDEACAAREHLRRLWLPDRTGHSLSPAVVRGHAVHAWIQEQHESRPGVACRAEDAPDSSAPWSAGRWTVSEAEAETGSRMVAAHARHCPYQLSTVTTLAHERSLIVHDTAADVLVTAKADLLYRDDTSWVYRETKTDARLRTPRQADLLRKVPQLALAVLLMERLDSDPTASRVELEVLGPGGARLMIVDPSDPIRRAEARQVVHDLAVDWHTDTTALPRPGQHCRSCDMAEWCQPGPLSGPAAEQGVRL</sequence>
<feature type="domain" description="PD-(D/E)XK endonuclease-like" evidence="4">
    <location>
        <begin position="326"/>
        <end position="552"/>
    </location>
</feature>
<evidence type="ECO:0000313" key="6">
    <source>
        <dbReference type="Proteomes" id="UP001432222"/>
    </source>
</evidence>
<dbReference type="Proteomes" id="UP001432222">
    <property type="component" value="Chromosome"/>
</dbReference>
<evidence type="ECO:0000313" key="5">
    <source>
        <dbReference type="EMBL" id="WUQ84842.1"/>
    </source>
</evidence>
<keyword evidence="2" id="KW-0347">Helicase</keyword>
<evidence type="ECO:0000256" key="3">
    <source>
        <dbReference type="ARBA" id="ARBA00023204"/>
    </source>
</evidence>
<accession>A0ABZ1U4B3</accession>
<keyword evidence="2" id="KW-0378">Hydrolase</keyword>
<organism evidence="5 6">
    <name type="scientific">Kitasatospora purpeofusca</name>
    <dbReference type="NCBI Taxonomy" id="67352"/>
    <lineage>
        <taxon>Bacteria</taxon>
        <taxon>Bacillati</taxon>
        <taxon>Actinomycetota</taxon>
        <taxon>Actinomycetes</taxon>
        <taxon>Kitasatosporales</taxon>
        <taxon>Streptomycetaceae</taxon>
        <taxon>Kitasatospora</taxon>
    </lineage>
</organism>
<name>A0ABZ1U4B3_9ACTN</name>
<keyword evidence="2" id="KW-0547">Nucleotide-binding</keyword>
<evidence type="ECO:0000256" key="1">
    <source>
        <dbReference type="ARBA" id="ARBA00022763"/>
    </source>
</evidence>
<reference evidence="5" key="1">
    <citation type="submission" date="2022-10" db="EMBL/GenBank/DDBJ databases">
        <title>The complete genomes of actinobacterial strains from the NBC collection.</title>
        <authorList>
            <person name="Joergensen T.S."/>
            <person name="Alvarez Arevalo M."/>
            <person name="Sterndorff E.B."/>
            <person name="Faurdal D."/>
            <person name="Vuksanovic O."/>
            <person name="Mourched A.-S."/>
            <person name="Charusanti P."/>
            <person name="Shaw S."/>
            <person name="Blin K."/>
            <person name="Weber T."/>
        </authorList>
    </citation>
    <scope>NUCLEOTIDE SEQUENCE</scope>
    <source>
        <strain evidence="5">NBC_00222</strain>
    </source>
</reference>
<keyword evidence="2" id="KW-0067">ATP-binding</keyword>
<keyword evidence="6" id="KW-1185">Reference proteome</keyword>
<evidence type="ECO:0000256" key="2">
    <source>
        <dbReference type="ARBA" id="ARBA00022806"/>
    </source>
</evidence>
<evidence type="ECO:0000259" key="4">
    <source>
        <dbReference type="Pfam" id="PF12705"/>
    </source>
</evidence>
<gene>
    <name evidence="5" type="ORF">OHA16_18830</name>
</gene>
<dbReference type="Pfam" id="PF12705">
    <property type="entry name" value="PDDEXK_1"/>
    <property type="match status" value="1"/>
</dbReference>
<keyword evidence="1" id="KW-0227">DNA damage</keyword>
<protein>
    <submittedName>
        <fullName evidence="5">PD-(D/E)XK nuclease family protein</fullName>
    </submittedName>
</protein>
<dbReference type="InterPro" id="IPR038726">
    <property type="entry name" value="PDDEXK_AddAB-type"/>
</dbReference>
<proteinExistence type="predicted"/>
<keyword evidence="3" id="KW-0234">DNA repair</keyword>
<dbReference type="EMBL" id="CP108110">
    <property type="protein sequence ID" value="WUQ84842.1"/>
    <property type="molecule type" value="Genomic_DNA"/>
</dbReference>
<dbReference type="RefSeq" id="WP_328955665.1">
    <property type="nucleotide sequence ID" value="NZ_CP108110.1"/>
</dbReference>